<name>A0AAW0FQ40_9APHY</name>
<evidence type="ECO:0000256" key="8">
    <source>
        <dbReference type="ARBA" id="ARBA00023128"/>
    </source>
</evidence>
<accession>A0AAW0FQ40</accession>
<comment type="subcellular location">
    <subcellularLocation>
        <location evidence="1 11">Mitochondrion inner membrane</location>
        <topology evidence="1 11">Single-pass membrane protein</topology>
    </subcellularLocation>
</comment>
<dbReference type="GO" id="GO:0061617">
    <property type="term" value="C:MICOS complex"/>
    <property type="evidence" value="ECO:0007669"/>
    <property type="project" value="TreeGrafter"/>
</dbReference>
<keyword evidence="7" id="KW-0175">Coiled coil</keyword>
<dbReference type="PANTHER" id="PTHR15415:SF7">
    <property type="entry name" value="MICOS COMPLEX SUBUNIT MIC60"/>
    <property type="match status" value="1"/>
</dbReference>
<evidence type="ECO:0000256" key="9">
    <source>
        <dbReference type="ARBA" id="ARBA00023136"/>
    </source>
</evidence>
<evidence type="ECO:0000256" key="11">
    <source>
        <dbReference type="RuleBase" id="RU363000"/>
    </source>
</evidence>
<keyword evidence="9 11" id="KW-0472">Membrane</keyword>
<sequence length="348" mass="38908">MMIRAASRSTVRKVPTTRGISCSSILKQAETPIVKPNTSPSKPPGNKKKFSFTKFLFQTTVFAATVYGATLYAATKNDKVLDFVIDQQLPYHEELLDLIEKGSFEDLKKKFTSLQSRASEQLPSKDQFEQLTSKLEHQGEHLLEETKKKFSSNEESKPKITPKKEEGTDTTPAQQLQKPVEIEAVQKSVEHLPLIKIHNSSVDASVKSTIESFNDLIKSIETGSGGQKKKTKLETKLNQRLKQEIDAAKETISQAAVNAVTMFKIKLIKKEMLLLPVKGSKPNGKDIESVIGRVEQSLTRGELDVAVEEAANLKGWSRELARDWVLEGRKRLEAEFLLSLIDSESKIL</sequence>
<proteinExistence type="inferred from homology"/>
<organism evidence="13 14">
    <name type="scientific">Cerrena zonata</name>
    <dbReference type="NCBI Taxonomy" id="2478898"/>
    <lineage>
        <taxon>Eukaryota</taxon>
        <taxon>Fungi</taxon>
        <taxon>Dikarya</taxon>
        <taxon>Basidiomycota</taxon>
        <taxon>Agaricomycotina</taxon>
        <taxon>Agaricomycetes</taxon>
        <taxon>Polyporales</taxon>
        <taxon>Cerrenaceae</taxon>
        <taxon>Cerrena</taxon>
    </lineage>
</organism>
<comment type="subunit">
    <text evidence="11">Component of the mitochondrial contact site and cristae organizing system (MICOS) complex.</text>
</comment>
<keyword evidence="6 11" id="KW-1133">Transmembrane helix</keyword>
<dbReference type="Proteomes" id="UP001385951">
    <property type="component" value="Unassembled WGS sequence"/>
</dbReference>
<evidence type="ECO:0000256" key="5">
    <source>
        <dbReference type="ARBA" id="ARBA00022792"/>
    </source>
</evidence>
<gene>
    <name evidence="13" type="ORF">QCA50_013896</name>
</gene>
<evidence type="ECO:0000256" key="3">
    <source>
        <dbReference type="ARBA" id="ARBA00018116"/>
    </source>
</evidence>
<dbReference type="InterPro" id="IPR019133">
    <property type="entry name" value="MIC60"/>
</dbReference>
<keyword evidence="5 11" id="KW-0999">Mitochondrion inner membrane</keyword>
<dbReference type="PANTHER" id="PTHR15415">
    <property type="entry name" value="MITOFILIN"/>
    <property type="match status" value="1"/>
</dbReference>
<evidence type="ECO:0000313" key="14">
    <source>
        <dbReference type="Proteomes" id="UP001385951"/>
    </source>
</evidence>
<evidence type="ECO:0000256" key="7">
    <source>
        <dbReference type="ARBA" id="ARBA00023054"/>
    </source>
</evidence>
<comment type="caution">
    <text evidence="13">The sequence shown here is derived from an EMBL/GenBank/DDBJ whole genome shotgun (WGS) entry which is preliminary data.</text>
</comment>
<comment type="function">
    <text evidence="10">Component of the MICOS complex, a large protein complex of the mitochondrial inner membrane that plays crucial roles in the maintenance of crista junctions, inner membrane architecture, and formation of contact sites to the outer membrane. Plays a role in keeping cristae membranes connected to the inner boundary membrane. Also promotes protein import via the mitochondrial intermembrane space assembly (MIA) pathway.</text>
</comment>
<feature type="transmembrane region" description="Helical" evidence="11">
    <location>
        <begin position="55"/>
        <end position="74"/>
    </location>
</feature>
<feature type="compositionally biased region" description="Basic and acidic residues" evidence="12">
    <location>
        <begin position="144"/>
        <end position="167"/>
    </location>
</feature>
<feature type="region of interest" description="Disordered" evidence="12">
    <location>
        <begin position="144"/>
        <end position="176"/>
    </location>
</feature>
<evidence type="ECO:0000256" key="10">
    <source>
        <dbReference type="ARBA" id="ARBA00025571"/>
    </source>
</evidence>
<protein>
    <recommendedName>
        <fullName evidence="3 11">MICOS complex subunit MIC60</fullName>
    </recommendedName>
    <alternativeName>
        <fullName evidence="11">Mitofilin</fullName>
    </alternativeName>
</protein>
<comment type="similarity">
    <text evidence="2 11">Belongs to the MICOS complex subunit Mic60 family.</text>
</comment>
<evidence type="ECO:0000256" key="6">
    <source>
        <dbReference type="ARBA" id="ARBA00022989"/>
    </source>
</evidence>
<dbReference type="Pfam" id="PF09731">
    <property type="entry name" value="Mitofilin"/>
    <property type="match status" value="2"/>
</dbReference>
<evidence type="ECO:0000256" key="12">
    <source>
        <dbReference type="SAM" id="MobiDB-lite"/>
    </source>
</evidence>
<keyword evidence="4 11" id="KW-0812">Transmembrane</keyword>
<dbReference type="EMBL" id="JASBNA010000033">
    <property type="protein sequence ID" value="KAK7682866.1"/>
    <property type="molecule type" value="Genomic_DNA"/>
</dbReference>
<reference evidence="13 14" key="1">
    <citation type="submission" date="2022-09" db="EMBL/GenBank/DDBJ databases">
        <authorList>
            <person name="Palmer J.M."/>
        </authorList>
    </citation>
    <scope>NUCLEOTIDE SEQUENCE [LARGE SCALE GENOMIC DNA]</scope>
    <source>
        <strain evidence="13 14">DSM 7382</strain>
    </source>
</reference>
<dbReference type="GO" id="GO:0042407">
    <property type="term" value="P:cristae formation"/>
    <property type="evidence" value="ECO:0007669"/>
    <property type="project" value="TreeGrafter"/>
</dbReference>
<evidence type="ECO:0000256" key="1">
    <source>
        <dbReference type="ARBA" id="ARBA00004434"/>
    </source>
</evidence>
<evidence type="ECO:0000256" key="4">
    <source>
        <dbReference type="ARBA" id="ARBA00022692"/>
    </source>
</evidence>
<evidence type="ECO:0000313" key="13">
    <source>
        <dbReference type="EMBL" id="KAK7682866.1"/>
    </source>
</evidence>
<dbReference type="AlphaFoldDB" id="A0AAW0FQ40"/>
<evidence type="ECO:0000256" key="2">
    <source>
        <dbReference type="ARBA" id="ARBA00010877"/>
    </source>
</evidence>
<keyword evidence="8 11" id="KW-0496">Mitochondrion</keyword>
<keyword evidence="14" id="KW-1185">Reference proteome</keyword>